<evidence type="ECO:0000256" key="2">
    <source>
        <dbReference type="ARBA" id="ARBA00022723"/>
    </source>
</evidence>
<dbReference type="InterPro" id="IPR028871">
    <property type="entry name" value="BlueCu_1_BS"/>
</dbReference>
<feature type="signal peptide" evidence="5">
    <location>
        <begin position="1"/>
        <end position="21"/>
    </location>
</feature>
<evidence type="ECO:0000313" key="8">
    <source>
        <dbReference type="Proteomes" id="UP000264006"/>
    </source>
</evidence>
<dbReference type="Gene3D" id="2.60.40.420">
    <property type="entry name" value="Cupredoxins - blue copper proteins"/>
    <property type="match status" value="1"/>
</dbReference>
<proteinExistence type="predicted"/>
<keyword evidence="2" id="KW-0479">Metal-binding</keyword>
<evidence type="ECO:0000256" key="5">
    <source>
        <dbReference type="SAM" id="SignalP"/>
    </source>
</evidence>
<dbReference type="SUPFAM" id="SSF49503">
    <property type="entry name" value="Cupredoxins"/>
    <property type="match status" value="1"/>
</dbReference>
<dbReference type="AlphaFoldDB" id="A0A346XTR3"/>
<evidence type="ECO:0000256" key="1">
    <source>
        <dbReference type="ARBA" id="ARBA00022448"/>
    </source>
</evidence>
<dbReference type="InterPro" id="IPR033138">
    <property type="entry name" value="Cu_oxidase_CS"/>
</dbReference>
<protein>
    <recommendedName>
        <fullName evidence="6">Blue (type 1) copper domain-containing protein</fullName>
    </recommendedName>
</protein>
<feature type="domain" description="Blue (type 1) copper" evidence="6">
    <location>
        <begin position="104"/>
        <end position="146"/>
    </location>
</feature>
<evidence type="ECO:0000256" key="3">
    <source>
        <dbReference type="ARBA" id="ARBA00022982"/>
    </source>
</evidence>
<keyword evidence="1" id="KW-0813">Transport</keyword>
<feature type="chain" id="PRO_5016583258" description="Blue (type 1) copper domain-containing protein" evidence="5">
    <location>
        <begin position="22"/>
        <end position="147"/>
    </location>
</feature>
<dbReference type="RefSeq" id="WP_114590395.1">
    <property type="nucleotide sequence ID" value="NZ_CAXIBR010000006.1"/>
</dbReference>
<dbReference type="GO" id="GO:0005507">
    <property type="term" value="F:copper ion binding"/>
    <property type="evidence" value="ECO:0007669"/>
    <property type="project" value="InterPro"/>
</dbReference>
<dbReference type="KEGG" id="euz:DVS28_a0909"/>
<dbReference type="Proteomes" id="UP000264006">
    <property type="component" value="Chromosome"/>
</dbReference>
<evidence type="ECO:0000259" key="6">
    <source>
        <dbReference type="Pfam" id="PF00127"/>
    </source>
</evidence>
<keyword evidence="3" id="KW-0249">Electron transport</keyword>
<sequence>MRRTSIVLVLALGLFLTACSAQEPEVVLNEQVPAAQAVAEVAEGEEGEPAVEADFAAAEAVWVAEQLAFTSAPSSMPADEVVMGLQVIGGLPHNVIFEGLEGDRVLVDGPGEGEFAAVNTIPAGTYTYYCGIPGHRAAGMEGEITVG</sequence>
<dbReference type="PROSITE" id="PS00196">
    <property type="entry name" value="COPPER_BLUE"/>
    <property type="match status" value="1"/>
</dbReference>
<evidence type="ECO:0000313" key="7">
    <source>
        <dbReference type="EMBL" id="AXV05610.1"/>
    </source>
</evidence>
<accession>A0A346XTR3</accession>
<keyword evidence="8" id="KW-1185">Reference proteome</keyword>
<dbReference type="InterPro" id="IPR008972">
    <property type="entry name" value="Cupredoxin"/>
</dbReference>
<reference evidence="7 8" key="1">
    <citation type="submission" date="2018-09" db="EMBL/GenBank/DDBJ databases">
        <title>Complete genome sequence of Euzebya sp. DY32-46 isolated from seawater of Pacific Ocean.</title>
        <authorList>
            <person name="Xu L."/>
            <person name="Wu Y.-H."/>
            <person name="Xu X.-W."/>
        </authorList>
    </citation>
    <scope>NUCLEOTIDE SEQUENCE [LARGE SCALE GENOMIC DNA]</scope>
    <source>
        <strain evidence="7 8">DY32-46</strain>
    </source>
</reference>
<dbReference type="GO" id="GO:0009055">
    <property type="term" value="F:electron transfer activity"/>
    <property type="evidence" value="ECO:0007669"/>
    <property type="project" value="InterPro"/>
</dbReference>
<keyword evidence="4" id="KW-0186">Copper</keyword>
<organism evidence="7 8">
    <name type="scientific">Euzebya pacifica</name>
    <dbReference type="NCBI Taxonomy" id="1608957"/>
    <lineage>
        <taxon>Bacteria</taxon>
        <taxon>Bacillati</taxon>
        <taxon>Actinomycetota</taxon>
        <taxon>Nitriliruptoria</taxon>
        <taxon>Euzebyales</taxon>
    </lineage>
</organism>
<dbReference type="InterPro" id="IPR000923">
    <property type="entry name" value="BlueCu_1"/>
</dbReference>
<name>A0A346XTR3_9ACTN</name>
<dbReference type="PROSITE" id="PS51257">
    <property type="entry name" value="PROKAR_LIPOPROTEIN"/>
    <property type="match status" value="1"/>
</dbReference>
<evidence type="ECO:0000256" key="4">
    <source>
        <dbReference type="ARBA" id="ARBA00023008"/>
    </source>
</evidence>
<keyword evidence="5" id="KW-0732">Signal</keyword>
<dbReference type="EMBL" id="CP031165">
    <property type="protein sequence ID" value="AXV05610.1"/>
    <property type="molecule type" value="Genomic_DNA"/>
</dbReference>
<dbReference type="OrthoDB" id="345021at2"/>
<gene>
    <name evidence="7" type="ORF">DVS28_a0909</name>
</gene>
<dbReference type="Pfam" id="PF00127">
    <property type="entry name" value="Copper-bind"/>
    <property type="match status" value="1"/>
</dbReference>
<dbReference type="PROSITE" id="PS00079">
    <property type="entry name" value="MULTICOPPER_OXIDASE1"/>
    <property type="match status" value="1"/>
</dbReference>